<dbReference type="RefSeq" id="XP_053062831.1">
    <property type="nucleotide sequence ID" value="XM_053206856.1"/>
</dbReference>
<evidence type="ECO:0000313" key="2">
    <source>
        <dbReference type="Proteomes" id="UP001652583"/>
    </source>
</evidence>
<keyword evidence="2" id="KW-1185">Reference proteome</keyword>
<name>A0ABM3NTT8_ACIJB</name>
<accession>A0ABM3NTT8</accession>
<sequence length="351" mass="35921">MPGSERVAGPARLGPFPLHAAVAASPGEPLWPSPPGRVTAGSDAKLSSPRGLVEARSDLGGTGPRTATSGKNHTRTSQASVPASAKRPRPVLRLSGRCRILGGCARSAPRGASTPAGDLGRAEAAHVHAGALRTAFRIDPRRLQGGCRAPGGARGPRSAQDPACGARSACAQCRRRTCGTAVPCLSCFPGARREHLRGGHPSDSRRPVREFQALGPRLPTRGVHGAVAAAAACSRAPGGFGCGPQGTPQGWRGERSSPKAGASGPGRGGGRPPADGSAGRARPPRSCRARRGGCAVPGLSARRPPGCVVSSARGTSCYWATVNPQCPVKEGRRSVGGGAARQWEPREFRFF</sequence>
<feature type="compositionally biased region" description="Polar residues" evidence="1">
    <location>
        <begin position="65"/>
        <end position="81"/>
    </location>
</feature>
<protein>
    <submittedName>
        <fullName evidence="3">Spidroin-2-like</fullName>
    </submittedName>
</protein>
<evidence type="ECO:0000313" key="3">
    <source>
        <dbReference type="RefSeq" id="XP_053062831.1"/>
    </source>
</evidence>
<gene>
    <name evidence="3" type="primary">LOC128312558</name>
</gene>
<reference evidence="3" key="1">
    <citation type="submission" date="2025-08" db="UniProtKB">
        <authorList>
            <consortium name="RefSeq"/>
        </authorList>
    </citation>
    <scope>IDENTIFICATION</scope>
    <source>
        <tissue evidence="3">Blood</tissue>
    </source>
</reference>
<feature type="region of interest" description="Disordered" evidence="1">
    <location>
        <begin position="23"/>
        <end position="89"/>
    </location>
</feature>
<feature type="compositionally biased region" description="Low complexity" evidence="1">
    <location>
        <begin position="272"/>
        <end position="281"/>
    </location>
</feature>
<evidence type="ECO:0000256" key="1">
    <source>
        <dbReference type="SAM" id="MobiDB-lite"/>
    </source>
</evidence>
<feature type="region of interest" description="Disordered" evidence="1">
    <location>
        <begin position="244"/>
        <end position="295"/>
    </location>
</feature>
<dbReference type="GeneID" id="128312558"/>
<proteinExistence type="predicted"/>
<organism evidence="2 3">
    <name type="scientific">Acinonyx jubatus</name>
    <name type="common">Cheetah</name>
    <dbReference type="NCBI Taxonomy" id="32536"/>
    <lineage>
        <taxon>Eukaryota</taxon>
        <taxon>Metazoa</taxon>
        <taxon>Chordata</taxon>
        <taxon>Craniata</taxon>
        <taxon>Vertebrata</taxon>
        <taxon>Euteleostomi</taxon>
        <taxon>Mammalia</taxon>
        <taxon>Eutheria</taxon>
        <taxon>Laurasiatheria</taxon>
        <taxon>Carnivora</taxon>
        <taxon>Feliformia</taxon>
        <taxon>Felidae</taxon>
        <taxon>Felinae</taxon>
        <taxon>Acinonyx</taxon>
    </lineage>
</organism>
<feature type="compositionally biased region" description="Basic residues" evidence="1">
    <location>
        <begin position="282"/>
        <end position="291"/>
    </location>
</feature>
<dbReference type="Proteomes" id="UP001652583">
    <property type="component" value="Chromosome D2"/>
</dbReference>